<dbReference type="FunFam" id="2.60.40.150:FF:000002">
    <property type="entry name" value="Protein unc-13 homolog B"/>
    <property type="match status" value="1"/>
</dbReference>
<dbReference type="Pfam" id="PF00168">
    <property type="entry name" value="C2"/>
    <property type="match status" value="2"/>
</dbReference>
<dbReference type="GO" id="GO:0005543">
    <property type="term" value="F:phospholipid binding"/>
    <property type="evidence" value="ECO:0007669"/>
    <property type="project" value="InterPro"/>
</dbReference>
<dbReference type="GO" id="GO:0030672">
    <property type="term" value="C:synaptic vesicle membrane"/>
    <property type="evidence" value="ECO:0007669"/>
    <property type="project" value="TreeGrafter"/>
</dbReference>
<dbReference type="PROSITE" id="PS51258">
    <property type="entry name" value="MHD1"/>
    <property type="match status" value="1"/>
</dbReference>
<dbReference type="GO" id="GO:0019992">
    <property type="term" value="F:diacylglycerol binding"/>
    <property type="evidence" value="ECO:0007669"/>
    <property type="project" value="InterPro"/>
</dbReference>
<keyword evidence="12" id="KW-1185">Reference proteome</keyword>
<dbReference type="PANTHER" id="PTHR10480:SF12">
    <property type="entry name" value="UNC-13, ISOFORM E"/>
    <property type="match status" value="1"/>
</dbReference>
<sequence length="1444" mass="166471">MNSNKDLSSVKNEYGQDEDDINVDELIPKFMENMRKEKFEEKNQQIFDDLMNNKFPEAGFSTYCLYNKMFNDKKLEEKNNLEIDLAQEQAINSSNNEEVKQSTKPGSSSFSISDYFQQRMFLEMLKDSNKKKKKEKYKTFHEKLLEKYLDTGRSRGKMTKMVDFNSFNSDDDSSDYSDKFEDNLFYRYGLACQVIDRTFKLPEWSKKTNKNSNLYQNKNTTENESDENGDRNAFYAIDDMPDFPQRRKSIPLVTDLAMALATNKRSTGVPAARTTLNDEELKMHVYKKTLQALIYPISLTTPHDFEIYNFTHPTYCYECQGLLWGLARQGLKCRECGVKCHEKCKDLLNADCLQRRAQKSSKHGAEDKTKSLMEAMKEKMRFREKNKPEVFNIIRDVLNIDMKSHIGHMKAVKQSVLDGTSKWSAKLTITVKCAQGLIAKDKSGTSDPYVTVQVGRVKKRTKTVYSNLNPVWDEKFFFECHNSCDRIKVRVWDEDDDIRAKLMQKLTRESDDFLGQTIIEVRTLSGEMDVWYNLEKRTDKSAVSGAIRLHINVEIKGEEKVAPYHVQYTSLHENIFHYLCEKNSGQVKIPDAKGDDTWKVYFDEPAQEIVDEFAIRYGIESIYQAMTHFSCLSTKYICPGVPAVMSTLLANINAYYAHTTATNAVSASDRFAASNFGKEKFVKLLNQLENSLRIDLSMYRNNFPSSSPERLQDLKSTVDLLTSITFFRMKVQELTSPPRASSTVTKCVISCLEATYRFLFENCYELFQRNFASLDSNIPAISSTQPIPSDGETESKLIVDPDQFGPSCTKNLDFWSHLINLIFSVIEEDKATYTVVLNQFPNELNVGNLSAQTMWSEFSKDLQIALQEHEKIPIQHRIVKSPQYMNLQFRVKLFYNQYIKPIQKDYIPDYYAWFEPFVMNWLNDNDDISMEYLHNAYEKDKQSNFQQTSEHCLFSSSVVDVFTQINQCYDVIKKLECQNQDVQNSYLRRFALSITKILLGFSNVIRREFASFTNQEQIACILINNIQQLRVQLEKTFESMGGQNLDKEASDMLNDLQSQLSKVLDELSAMYSKSLQATIQKCCEDVSKQLQSIKGSQPGNGQTNNSNQKQIQMEADMVIMPLIDFLHNILSQFAKLCDKTVLKRLLKELWKSVINTLERVVILPPISDRSYLPLPANTKIEDAYKFLLSGDSGRAGERNLSPRQCLVMESCLDQIKSFFHANGDGLKKAFIEKSSELSSLQYALSLYTQTTDSLIKTFVRTQNSQDYPAHEEKFGEVSIQIDVFTHPVTGEHKVTVKVVAANSLKWRTKSMFQPFVECTICGPHLSDKKRQNKTKSKTNNWSPKYNETFHFAIGNEETANMYELHVCIKDYCFAREDRIVGMNVIKLGNVVEHGSYACWLPLGSRIQMDDTGWTILRILSHRTNDELAKEFVQLKSAQRHKEEV</sequence>
<organism evidence="11 12">
    <name type="scientific">Brachionus calyciflorus</name>
    <dbReference type="NCBI Taxonomy" id="104777"/>
    <lineage>
        <taxon>Eukaryota</taxon>
        <taxon>Metazoa</taxon>
        <taxon>Spiralia</taxon>
        <taxon>Gnathifera</taxon>
        <taxon>Rotifera</taxon>
        <taxon>Eurotatoria</taxon>
        <taxon>Monogononta</taxon>
        <taxon>Pseudotrocha</taxon>
        <taxon>Ploima</taxon>
        <taxon>Brachionidae</taxon>
        <taxon>Brachionus</taxon>
    </lineage>
</organism>
<evidence type="ECO:0000256" key="1">
    <source>
        <dbReference type="ARBA" id="ARBA00022723"/>
    </source>
</evidence>
<dbReference type="InterPro" id="IPR002219">
    <property type="entry name" value="PKC_DAG/PE"/>
</dbReference>
<evidence type="ECO:0000256" key="2">
    <source>
        <dbReference type="ARBA" id="ARBA00022737"/>
    </source>
</evidence>
<dbReference type="GO" id="GO:0042734">
    <property type="term" value="C:presynaptic membrane"/>
    <property type="evidence" value="ECO:0007669"/>
    <property type="project" value="TreeGrafter"/>
</dbReference>
<evidence type="ECO:0000313" key="12">
    <source>
        <dbReference type="Proteomes" id="UP000663879"/>
    </source>
</evidence>
<dbReference type="GO" id="GO:0043195">
    <property type="term" value="C:terminal bouton"/>
    <property type="evidence" value="ECO:0007669"/>
    <property type="project" value="TreeGrafter"/>
</dbReference>
<dbReference type="GO" id="GO:0016082">
    <property type="term" value="P:synaptic vesicle priming"/>
    <property type="evidence" value="ECO:0007669"/>
    <property type="project" value="TreeGrafter"/>
</dbReference>
<dbReference type="Proteomes" id="UP000663879">
    <property type="component" value="Unassembled WGS sequence"/>
</dbReference>
<dbReference type="FunFam" id="2.60.40.150:FF:000014">
    <property type="entry name" value="protein unc-13 homolog B"/>
    <property type="match status" value="1"/>
</dbReference>
<dbReference type="InterPro" id="IPR027080">
    <property type="entry name" value="Unc-13"/>
</dbReference>
<dbReference type="Gene3D" id="1.20.58.1100">
    <property type="match status" value="1"/>
</dbReference>
<dbReference type="GO" id="GO:0099525">
    <property type="term" value="P:presynaptic dense core vesicle exocytosis"/>
    <property type="evidence" value="ECO:0007669"/>
    <property type="project" value="TreeGrafter"/>
</dbReference>
<dbReference type="PROSITE" id="PS51259">
    <property type="entry name" value="MHD2"/>
    <property type="match status" value="1"/>
</dbReference>
<dbReference type="GO" id="GO:0005509">
    <property type="term" value="F:calcium ion binding"/>
    <property type="evidence" value="ECO:0007669"/>
    <property type="project" value="InterPro"/>
</dbReference>
<dbReference type="FunFam" id="1.10.357.50:FF:000001">
    <property type="entry name" value="Protein unc-13 homolog B"/>
    <property type="match status" value="1"/>
</dbReference>
<dbReference type="Gene3D" id="1.10.357.50">
    <property type="match status" value="1"/>
</dbReference>
<dbReference type="SUPFAM" id="SSF49562">
    <property type="entry name" value="C2 domain (Calcium/lipid-binding domain, CaLB)"/>
    <property type="match status" value="2"/>
</dbReference>
<feature type="domain" description="C2" evidence="7">
    <location>
        <begin position="408"/>
        <end position="532"/>
    </location>
</feature>
<dbReference type="GO" id="GO:0061789">
    <property type="term" value="P:dense core granule priming"/>
    <property type="evidence" value="ECO:0007669"/>
    <property type="project" value="TreeGrafter"/>
</dbReference>
<evidence type="ECO:0000259" key="7">
    <source>
        <dbReference type="PROSITE" id="PS50004"/>
    </source>
</evidence>
<dbReference type="InterPro" id="IPR000008">
    <property type="entry name" value="C2_dom"/>
</dbReference>
<comment type="caution">
    <text evidence="11">The sequence shown here is derived from an EMBL/GenBank/DDBJ whole genome shotgun (WGS) entry which is preliminary data.</text>
</comment>
<dbReference type="Gene3D" id="2.60.40.150">
    <property type="entry name" value="C2 domain"/>
    <property type="match status" value="2"/>
</dbReference>
<evidence type="ECO:0000259" key="8">
    <source>
        <dbReference type="PROSITE" id="PS50081"/>
    </source>
</evidence>
<evidence type="ECO:0000256" key="5">
    <source>
        <dbReference type="ARBA" id="ARBA00022837"/>
    </source>
</evidence>
<dbReference type="PRINTS" id="PR00360">
    <property type="entry name" value="C2DOMAIN"/>
</dbReference>
<dbReference type="InterPro" id="IPR035892">
    <property type="entry name" value="C2_domain_sf"/>
</dbReference>
<dbReference type="GO" id="GO:0008270">
    <property type="term" value="F:zinc ion binding"/>
    <property type="evidence" value="ECO:0007669"/>
    <property type="project" value="UniProtKB-KW"/>
</dbReference>
<dbReference type="InterPro" id="IPR037302">
    <property type="entry name" value="Unc-13_C2B"/>
</dbReference>
<reference evidence="11" key="1">
    <citation type="submission" date="2021-02" db="EMBL/GenBank/DDBJ databases">
        <authorList>
            <person name="Nowell W R."/>
        </authorList>
    </citation>
    <scope>NUCLEOTIDE SEQUENCE</scope>
    <source>
        <strain evidence="11">Ploen Becks lab</strain>
    </source>
</reference>
<dbReference type="InterPro" id="IPR046349">
    <property type="entry name" value="C1-like_sf"/>
</dbReference>
<evidence type="ECO:0000256" key="4">
    <source>
        <dbReference type="ARBA" id="ARBA00022833"/>
    </source>
</evidence>
<keyword evidence="5" id="KW-0106">Calcium</keyword>
<evidence type="ECO:0000256" key="3">
    <source>
        <dbReference type="ARBA" id="ARBA00022771"/>
    </source>
</evidence>
<dbReference type="SMART" id="SM00239">
    <property type="entry name" value="C2"/>
    <property type="match status" value="2"/>
</dbReference>
<dbReference type="GO" id="GO:0016081">
    <property type="term" value="P:synaptic vesicle docking"/>
    <property type="evidence" value="ECO:0007669"/>
    <property type="project" value="TreeGrafter"/>
</dbReference>
<keyword evidence="4" id="KW-0862">Zinc</keyword>
<protein>
    <submittedName>
        <fullName evidence="11">Uncharacterized protein</fullName>
    </submittedName>
</protein>
<proteinExistence type="predicted"/>
<dbReference type="PANTHER" id="PTHR10480">
    <property type="entry name" value="PROTEIN UNC-13 HOMOLOG"/>
    <property type="match status" value="1"/>
</dbReference>
<dbReference type="EMBL" id="CAJNOC010000704">
    <property type="protein sequence ID" value="CAF0793824.1"/>
    <property type="molecule type" value="Genomic_DNA"/>
</dbReference>
<dbReference type="Pfam" id="PF00130">
    <property type="entry name" value="C1_1"/>
    <property type="match status" value="1"/>
</dbReference>
<keyword evidence="2" id="KW-0677">Repeat</keyword>
<dbReference type="InterPro" id="IPR014772">
    <property type="entry name" value="Munc13_dom-2"/>
</dbReference>
<dbReference type="SMART" id="SM00109">
    <property type="entry name" value="C1"/>
    <property type="match status" value="1"/>
</dbReference>
<dbReference type="GO" id="GO:0098831">
    <property type="term" value="C:presynaptic active zone cytoplasmic component"/>
    <property type="evidence" value="ECO:0007669"/>
    <property type="project" value="TreeGrafter"/>
</dbReference>
<dbReference type="OrthoDB" id="5831756at2759"/>
<feature type="domain" description="Phorbol-ester/DAG-type" evidence="8">
    <location>
        <begin position="302"/>
        <end position="352"/>
    </location>
</feature>
<dbReference type="PROSITE" id="PS00479">
    <property type="entry name" value="ZF_DAG_PE_1"/>
    <property type="match status" value="1"/>
</dbReference>
<feature type="domain" description="C2" evidence="7">
    <location>
        <begin position="1273"/>
        <end position="1400"/>
    </location>
</feature>
<feature type="compositionally biased region" description="Polar residues" evidence="6">
    <location>
        <begin position="210"/>
        <end position="222"/>
    </location>
</feature>
<dbReference type="SMART" id="SM01145">
    <property type="entry name" value="DUF1041"/>
    <property type="match status" value="1"/>
</dbReference>
<dbReference type="CDD" id="cd04027">
    <property type="entry name" value="C2B_Munc13"/>
    <property type="match status" value="1"/>
</dbReference>
<dbReference type="InterPro" id="IPR014770">
    <property type="entry name" value="Munc13_1"/>
</dbReference>
<dbReference type="InterPro" id="IPR010439">
    <property type="entry name" value="MUN_dom"/>
</dbReference>
<dbReference type="GO" id="GO:0005516">
    <property type="term" value="F:calmodulin binding"/>
    <property type="evidence" value="ECO:0007669"/>
    <property type="project" value="TreeGrafter"/>
</dbReference>
<dbReference type="GO" id="GO:0031594">
    <property type="term" value="C:neuromuscular junction"/>
    <property type="evidence" value="ECO:0007669"/>
    <property type="project" value="TreeGrafter"/>
</dbReference>
<dbReference type="Pfam" id="PF06292">
    <property type="entry name" value="MUN"/>
    <property type="match status" value="1"/>
</dbReference>
<dbReference type="GO" id="GO:0035249">
    <property type="term" value="P:synaptic transmission, glutamatergic"/>
    <property type="evidence" value="ECO:0007669"/>
    <property type="project" value="TreeGrafter"/>
</dbReference>
<dbReference type="Gene3D" id="3.30.60.20">
    <property type="match status" value="1"/>
</dbReference>
<name>A0A813SFD7_9BILA</name>
<gene>
    <name evidence="11" type="ORF">OXX778_LOCUS6107</name>
</gene>
<dbReference type="PROSITE" id="PS50081">
    <property type="entry name" value="ZF_DAG_PE_2"/>
    <property type="match status" value="1"/>
</dbReference>
<evidence type="ECO:0000259" key="10">
    <source>
        <dbReference type="PROSITE" id="PS51259"/>
    </source>
</evidence>
<feature type="region of interest" description="Disordered" evidence="6">
    <location>
        <begin position="210"/>
        <end position="231"/>
    </location>
</feature>
<feature type="domain" description="MHD1" evidence="9">
    <location>
        <begin position="860"/>
        <end position="1005"/>
    </location>
</feature>
<dbReference type="SUPFAM" id="SSF57889">
    <property type="entry name" value="Cysteine-rich domain"/>
    <property type="match status" value="1"/>
</dbReference>
<dbReference type="GO" id="GO:0017075">
    <property type="term" value="F:syntaxin-1 binding"/>
    <property type="evidence" value="ECO:0007669"/>
    <property type="project" value="TreeGrafter"/>
</dbReference>
<evidence type="ECO:0000256" key="6">
    <source>
        <dbReference type="SAM" id="MobiDB-lite"/>
    </source>
</evidence>
<feature type="domain" description="MHD2" evidence="10">
    <location>
        <begin position="1116"/>
        <end position="1258"/>
    </location>
</feature>
<keyword evidence="3" id="KW-0863">Zinc-finger</keyword>
<keyword evidence="1" id="KW-0479">Metal-binding</keyword>
<dbReference type="PROSITE" id="PS50004">
    <property type="entry name" value="C2"/>
    <property type="match status" value="2"/>
</dbReference>
<accession>A0A813SFD7</accession>
<evidence type="ECO:0000313" key="11">
    <source>
        <dbReference type="EMBL" id="CAF0793824.1"/>
    </source>
</evidence>
<evidence type="ECO:0000259" key="9">
    <source>
        <dbReference type="PROSITE" id="PS51258"/>
    </source>
</evidence>